<sequence length="206" mass="23201">MKLIEILKAQGFTDEQISKIQASMKENKIYETSLENADEEYSKLKTEKEDLDEQLNTANTTIKDLKKNNKDNEDLQQTIKDHEATIETLKNDSASKIKKLTLDNAINSRLSKVDDKYKTLLEGQFDREKLTIKEDGTVEGLDEQVKTLSETYSEWFEDATPSNTGGLGNFNRNPSGGGETQSLGERLAKQAIESNTNNYDYFGGAK</sequence>
<name>A0A1G9U0G4_9FIRM</name>
<gene>
    <name evidence="3" type="ORF">SAMN04515677_11431</name>
</gene>
<organism evidence="3 4">
    <name type="scientific">Romboutsia lituseburensis DSM 797</name>
    <dbReference type="NCBI Taxonomy" id="1121325"/>
    <lineage>
        <taxon>Bacteria</taxon>
        <taxon>Bacillati</taxon>
        <taxon>Bacillota</taxon>
        <taxon>Clostridia</taxon>
        <taxon>Peptostreptococcales</taxon>
        <taxon>Peptostreptococcaceae</taxon>
        <taxon>Romboutsia</taxon>
    </lineage>
</organism>
<dbReference type="RefSeq" id="WP_092727721.1">
    <property type="nucleotide sequence ID" value="NZ_FNGW01000014.1"/>
</dbReference>
<dbReference type="Proteomes" id="UP000199068">
    <property type="component" value="Unassembled WGS sequence"/>
</dbReference>
<feature type="coiled-coil region" evidence="1">
    <location>
        <begin position="20"/>
        <end position="92"/>
    </location>
</feature>
<evidence type="ECO:0000313" key="3">
    <source>
        <dbReference type="EMBL" id="SDM53144.1"/>
    </source>
</evidence>
<protein>
    <submittedName>
        <fullName evidence="3">Phage minor structural protein GP20</fullName>
    </submittedName>
</protein>
<feature type="compositionally biased region" description="Polar residues" evidence="2">
    <location>
        <begin position="160"/>
        <end position="174"/>
    </location>
</feature>
<dbReference type="STRING" id="1121325.SAMN04515677_11431"/>
<keyword evidence="4" id="KW-1185">Reference proteome</keyword>
<accession>A0A1G9U0G4</accession>
<evidence type="ECO:0000256" key="2">
    <source>
        <dbReference type="SAM" id="MobiDB-lite"/>
    </source>
</evidence>
<dbReference type="EMBL" id="FNGW01000014">
    <property type="protein sequence ID" value="SDM53144.1"/>
    <property type="molecule type" value="Genomic_DNA"/>
</dbReference>
<dbReference type="InterPro" id="IPR009636">
    <property type="entry name" value="SCAF"/>
</dbReference>
<reference evidence="3 4" key="1">
    <citation type="submission" date="2016-10" db="EMBL/GenBank/DDBJ databases">
        <authorList>
            <person name="de Groot N.N."/>
        </authorList>
    </citation>
    <scope>NUCLEOTIDE SEQUENCE [LARGE SCALE GENOMIC DNA]</scope>
    <source>
        <strain evidence="3 4">DSM 797</strain>
    </source>
</reference>
<evidence type="ECO:0000313" key="4">
    <source>
        <dbReference type="Proteomes" id="UP000199068"/>
    </source>
</evidence>
<keyword evidence="1" id="KW-0175">Coiled coil</keyword>
<evidence type="ECO:0000256" key="1">
    <source>
        <dbReference type="SAM" id="Coils"/>
    </source>
</evidence>
<dbReference type="Pfam" id="PF06810">
    <property type="entry name" value="Phage_scaffold"/>
    <property type="match status" value="1"/>
</dbReference>
<feature type="region of interest" description="Disordered" evidence="2">
    <location>
        <begin position="157"/>
        <end position="183"/>
    </location>
</feature>
<dbReference type="AlphaFoldDB" id="A0A1G9U0G4"/>
<proteinExistence type="predicted"/>